<keyword evidence="4" id="KW-1185">Reference proteome</keyword>
<dbReference type="Pfam" id="PF13391">
    <property type="entry name" value="HNH_2"/>
    <property type="match status" value="1"/>
</dbReference>
<feature type="compositionally biased region" description="Basic and acidic residues" evidence="1">
    <location>
        <begin position="1"/>
        <end position="15"/>
    </location>
</feature>
<dbReference type="EMBL" id="AZGY01000001">
    <property type="protein sequence ID" value="OAA33223.1"/>
    <property type="molecule type" value="Genomic_DNA"/>
</dbReference>
<evidence type="ECO:0000256" key="1">
    <source>
        <dbReference type="SAM" id="MobiDB-lite"/>
    </source>
</evidence>
<sequence>MASPKNHDDIEREPSPDPSSSKSLLTMASPKNHDDIEREPSPDPSSSKSLPTRPSTKSSDDAERKVRLFWARSSTQHEDRNLLTAFLDDDPVRHQSAGYIDELEARLHLAGRIISMCKSFDGIPTQPTEAFWAGLMVMPVDMLREEVELAEKRREPDDLSAPPFLISLINARISDMPVILKLFFAKPGVKAEYTSRWKQSPPRNLSRPSRNRTQVTACKNRDKVCVITKAPMVQVCHIFPFANKKHAEMSKTILALQHWMIPSHHMREVVKILFDEDKIDTPENMITLSLDAHHLWTRGIIAFEPYSKHEDRVVLKLRWLKTRNTLTTTSSVSPWGPADIGMNPMDVLYNYPENIKLIDNETHRLILDGHEVEIKSTPDGKCPNWDILMFQWYLCRLSSLCAAAEALDDEIEDDDDHIKELVAGIEGLDLPEGRRGRTSQRRTHPLTRPSRPSFMSPSIQSSIGERSPLRERSPLEPRSPQNQGGSSFQRPSPQTRSRSPSKSPLKTESPQSAPRRRVGGGSNQENETIE</sequence>
<comment type="caution">
    <text evidence="3">The sequence shown here is derived from an EMBL/GenBank/DDBJ whole genome shotgun (WGS) entry which is preliminary data.</text>
</comment>
<feature type="compositionally biased region" description="Low complexity" evidence="1">
    <location>
        <begin position="200"/>
        <end position="212"/>
    </location>
</feature>
<evidence type="ECO:0000259" key="2">
    <source>
        <dbReference type="Pfam" id="PF13391"/>
    </source>
</evidence>
<protein>
    <recommendedName>
        <fullName evidence="2">HNH nuclease domain-containing protein</fullName>
    </recommendedName>
</protein>
<accession>A0A166V324</accession>
<feature type="compositionally biased region" description="Basic and acidic residues" evidence="1">
    <location>
        <begin position="31"/>
        <end position="41"/>
    </location>
</feature>
<dbReference type="OrthoDB" id="5416097at2759"/>
<name>A0A166V324_9HYPO</name>
<feature type="region of interest" description="Disordered" evidence="1">
    <location>
        <begin position="1"/>
        <end position="62"/>
    </location>
</feature>
<feature type="region of interest" description="Disordered" evidence="1">
    <location>
        <begin position="195"/>
        <end position="214"/>
    </location>
</feature>
<proteinExistence type="predicted"/>
<dbReference type="Proteomes" id="UP000078544">
    <property type="component" value="Unassembled WGS sequence"/>
</dbReference>
<gene>
    <name evidence="3" type="ORF">AAL_00688</name>
</gene>
<feature type="region of interest" description="Disordered" evidence="1">
    <location>
        <begin position="429"/>
        <end position="530"/>
    </location>
</feature>
<reference evidence="3 4" key="1">
    <citation type="journal article" date="2016" name="Genome Biol. Evol.">
        <title>Divergent and convergent evolution of fungal pathogenicity.</title>
        <authorList>
            <person name="Shang Y."/>
            <person name="Xiao G."/>
            <person name="Zheng P."/>
            <person name="Cen K."/>
            <person name="Zhan S."/>
            <person name="Wang C."/>
        </authorList>
    </citation>
    <scope>NUCLEOTIDE SEQUENCE [LARGE SCALE GENOMIC DNA]</scope>
    <source>
        <strain evidence="3 4">RCEF 2490</strain>
    </source>
</reference>
<feature type="domain" description="HNH nuclease" evidence="2">
    <location>
        <begin position="225"/>
        <end position="304"/>
    </location>
</feature>
<organism evidence="3 4">
    <name type="scientific">Moelleriella libera RCEF 2490</name>
    <dbReference type="NCBI Taxonomy" id="1081109"/>
    <lineage>
        <taxon>Eukaryota</taxon>
        <taxon>Fungi</taxon>
        <taxon>Dikarya</taxon>
        <taxon>Ascomycota</taxon>
        <taxon>Pezizomycotina</taxon>
        <taxon>Sordariomycetes</taxon>
        <taxon>Hypocreomycetidae</taxon>
        <taxon>Hypocreales</taxon>
        <taxon>Clavicipitaceae</taxon>
        <taxon>Moelleriella</taxon>
    </lineage>
</organism>
<feature type="compositionally biased region" description="Low complexity" evidence="1">
    <location>
        <begin position="486"/>
        <end position="504"/>
    </location>
</feature>
<evidence type="ECO:0000313" key="4">
    <source>
        <dbReference type="Proteomes" id="UP000078544"/>
    </source>
</evidence>
<dbReference type="AlphaFoldDB" id="A0A166V324"/>
<dbReference type="InterPro" id="IPR003615">
    <property type="entry name" value="HNH_nuc"/>
</dbReference>
<evidence type="ECO:0000313" key="3">
    <source>
        <dbReference type="EMBL" id="OAA33223.1"/>
    </source>
</evidence>
<feature type="compositionally biased region" description="Polar residues" evidence="1">
    <location>
        <begin position="453"/>
        <end position="464"/>
    </location>
</feature>
<feature type="compositionally biased region" description="Basic residues" evidence="1">
    <location>
        <begin position="436"/>
        <end position="445"/>
    </location>
</feature>